<keyword evidence="3" id="KW-1185">Reference proteome</keyword>
<dbReference type="Pfam" id="PF13524">
    <property type="entry name" value="Glyco_trans_1_2"/>
    <property type="match status" value="1"/>
</dbReference>
<dbReference type="GO" id="GO:0016740">
    <property type="term" value="F:transferase activity"/>
    <property type="evidence" value="ECO:0007669"/>
    <property type="project" value="UniProtKB-KW"/>
</dbReference>
<dbReference type="RefSeq" id="WP_177193020.1">
    <property type="nucleotide sequence ID" value="NZ_FORX01000003.1"/>
</dbReference>
<organism evidence="2 3">
    <name type="scientific">Desulfomicrobium apsheronum</name>
    <dbReference type="NCBI Taxonomy" id="52560"/>
    <lineage>
        <taxon>Bacteria</taxon>
        <taxon>Pseudomonadati</taxon>
        <taxon>Thermodesulfobacteriota</taxon>
        <taxon>Desulfovibrionia</taxon>
        <taxon>Desulfovibrionales</taxon>
        <taxon>Desulfomicrobiaceae</taxon>
        <taxon>Desulfomicrobium</taxon>
    </lineage>
</organism>
<dbReference type="Proteomes" id="UP000198635">
    <property type="component" value="Unassembled WGS sequence"/>
</dbReference>
<dbReference type="AlphaFoldDB" id="A0A1I3RAR9"/>
<gene>
    <name evidence="2" type="ORF">SAMN04488082_10374</name>
</gene>
<dbReference type="EMBL" id="FORX01000003">
    <property type="protein sequence ID" value="SFJ42769.1"/>
    <property type="molecule type" value="Genomic_DNA"/>
</dbReference>
<reference evidence="3" key="1">
    <citation type="submission" date="2016-10" db="EMBL/GenBank/DDBJ databases">
        <authorList>
            <person name="Varghese N."/>
            <person name="Submissions S."/>
        </authorList>
    </citation>
    <scope>NUCLEOTIDE SEQUENCE [LARGE SCALE GENOMIC DNA]</scope>
    <source>
        <strain evidence="3">DSM 5918</strain>
    </source>
</reference>
<dbReference type="STRING" id="52560.SAMN04488082_10374"/>
<sequence length="547" mass="62225">MNIVCLDSSLCTALSDLGHTVKDLRPGPGIVRLAPLLGDFVPDLLIQQEALGPRTLVIDLDVFSCPKVFWSIDTHLNSFWHQYYARLFDLFCTTQKHWQAWFRERGTARTLWLPWYGSQRALAPWDERRRGLGFVGRVTPERPVRGWFLDWLKELGPLEARVDLGFAPMLDFYDHSRIVPNESIFGEVNFRLLEAASCGCAVINPATPGLEELFIPDEEVAVYRDGAELAAWARRLLSEDLLARSMGLRARERVRREHLPKHRATALLAAAEDIGDRSAASGVEGRVAWWLTLYHLWEAGRLDMDANALAAGLSALPVTEEILAVLLRLRARLGRDEFMRLAVPVAEKGQYESSLEVNLAGGMGALLFEDVRLSRLFFLRHRRHCAPSAPDPGDTPLLICLAWARELQRFRRVFRPGFVFNPRKHLPASSLECLVQASEFDPQNTDVYREMARILARDSGWDGLRLKALSYLSLRERANWRLTLELGATNCRAFRVRQGLEELLAAREEALRQGQEDRFWRRLEAHDESGRIRDLLRPAIDPGTHAT</sequence>
<proteinExistence type="predicted"/>
<protein>
    <submittedName>
        <fullName evidence="2">Glycosyl transferases group 1</fullName>
    </submittedName>
</protein>
<dbReference type="Gene3D" id="3.40.50.2000">
    <property type="entry name" value="Glycogen Phosphorylase B"/>
    <property type="match status" value="1"/>
</dbReference>
<evidence type="ECO:0000313" key="2">
    <source>
        <dbReference type="EMBL" id="SFJ42769.1"/>
    </source>
</evidence>
<dbReference type="InterPro" id="IPR055259">
    <property type="entry name" value="YkvP/CgeB_Glyco_trans-like"/>
</dbReference>
<name>A0A1I3RAR9_9BACT</name>
<dbReference type="SUPFAM" id="SSF53756">
    <property type="entry name" value="UDP-Glycosyltransferase/glycogen phosphorylase"/>
    <property type="match status" value="1"/>
</dbReference>
<keyword evidence="2" id="KW-0808">Transferase</keyword>
<accession>A0A1I3RAR9</accession>
<feature type="domain" description="Spore protein YkvP/CgeB glycosyl transferase-like" evidence="1">
    <location>
        <begin position="150"/>
        <end position="269"/>
    </location>
</feature>
<evidence type="ECO:0000259" key="1">
    <source>
        <dbReference type="Pfam" id="PF13524"/>
    </source>
</evidence>
<evidence type="ECO:0000313" key="3">
    <source>
        <dbReference type="Proteomes" id="UP000198635"/>
    </source>
</evidence>